<dbReference type="InterPro" id="IPR000120">
    <property type="entry name" value="Amidase"/>
</dbReference>
<dbReference type="Gene3D" id="3.90.1300.10">
    <property type="entry name" value="Amidase signature (AS) domain"/>
    <property type="match status" value="1"/>
</dbReference>
<keyword evidence="2" id="KW-0808">Transferase</keyword>
<name>A0A2Z2NQH4_9GAMM</name>
<dbReference type="SUPFAM" id="SSF75304">
    <property type="entry name" value="Amidase signature (AS) enzymes"/>
    <property type="match status" value="1"/>
</dbReference>
<keyword evidence="3" id="KW-1185">Reference proteome</keyword>
<evidence type="ECO:0000313" key="3">
    <source>
        <dbReference type="Proteomes" id="UP000250079"/>
    </source>
</evidence>
<dbReference type="EC" id="6.3.5.7" evidence="2"/>
<keyword evidence="2" id="KW-0436">Ligase</keyword>
<protein>
    <submittedName>
        <fullName evidence="2">Glutamyl-tRNA(Gln) amidotransferase subunit A</fullName>
        <ecNumber evidence="2">6.3.5.7</ecNumber>
    </submittedName>
</protein>
<accession>A0A2Z2NQH4</accession>
<dbReference type="GO" id="GO:0016740">
    <property type="term" value="F:transferase activity"/>
    <property type="evidence" value="ECO:0007669"/>
    <property type="project" value="UniProtKB-KW"/>
</dbReference>
<dbReference type="InterPro" id="IPR036928">
    <property type="entry name" value="AS_sf"/>
</dbReference>
<dbReference type="KEGG" id="gai:IMCC3135_09055"/>
<dbReference type="InterPro" id="IPR023631">
    <property type="entry name" value="Amidase_dom"/>
</dbReference>
<evidence type="ECO:0000259" key="1">
    <source>
        <dbReference type="Pfam" id="PF01425"/>
    </source>
</evidence>
<feature type="domain" description="Amidase" evidence="1">
    <location>
        <begin position="54"/>
        <end position="181"/>
    </location>
</feature>
<dbReference type="PANTHER" id="PTHR11895:SF76">
    <property type="entry name" value="INDOLEACETAMIDE HYDROLASE"/>
    <property type="match status" value="1"/>
</dbReference>
<dbReference type="EMBL" id="CP018632">
    <property type="protein sequence ID" value="ASJ71908.1"/>
    <property type="molecule type" value="Genomic_DNA"/>
</dbReference>
<dbReference type="GO" id="GO:0050567">
    <property type="term" value="F:glutaminyl-tRNA synthase (glutamine-hydrolyzing) activity"/>
    <property type="evidence" value="ECO:0007669"/>
    <property type="project" value="UniProtKB-EC"/>
</dbReference>
<dbReference type="Proteomes" id="UP000250079">
    <property type="component" value="Chromosome"/>
</dbReference>
<dbReference type="PANTHER" id="PTHR11895">
    <property type="entry name" value="TRANSAMIDASE"/>
    <property type="match status" value="1"/>
</dbReference>
<sequence length="209" mass="23322">MEEGILPLCERALDTFTALGCEVDAKVPDFDPTQLWQCWLTLRHWGIAGSLGALYSDPAKRDGLKPEARWEVEGGLALSAMDVHKANVIRSAWYEYLRTMFEHYDYLALPTAQVFPFAAELDWPTDIAGRSMDTYHRWMEVVIPGLLSGCPVISVPAGFNDIGLPMGIQLIGRHQADLEVLQIARAYEQASGDILKRLPPSLIGTPLRR</sequence>
<evidence type="ECO:0000313" key="2">
    <source>
        <dbReference type="EMBL" id="ASJ71908.1"/>
    </source>
</evidence>
<dbReference type="AlphaFoldDB" id="A0A2Z2NQH4"/>
<proteinExistence type="predicted"/>
<organism evidence="2 3">
    <name type="scientific">Granulosicoccus antarcticus IMCC3135</name>
    <dbReference type="NCBI Taxonomy" id="1192854"/>
    <lineage>
        <taxon>Bacteria</taxon>
        <taxon>Pseudomonadati</taxon>
        <taxon>Pseudomonadota</taxon>
        <taxon>Gammaproteobacteria</taxon>
        <taxon>Chromatiales</taxon>
        <taxon>Granulosicoccaceae</taxon>
        <taxon>Granulosicoccus</taxon>
    </lineage>
</organism>
<reference evidence="2 3" key="1">
    <citation type="submission" date="2016-12" db="EMBL/GenBank/DDBJ databases">
        <authorList>
            <person name="Song W.-J."/>
            <person name="Kurnit D.M."/>
        </authorList>
    </citation>
    <scope>NUCLEOTIDE SEQUENCE [LARGE SCALE GENOMIC DNA]</scope>
    <source>
        <strain evidence="2 3">IMCC3135</strain>
    </source>
</reference>
<dbReference type="Pfam" id="PF01425">
    <property type="entry name" value="Amidase"/>
    <property type="match status" value="1"/>
</dbReference>
<gene>
    <name evidence="2" type="primary">gatA_1</name>
    <name evidence="2" type="ORF">IMCC3135_09055</name>
</gene>